<protein>
    <recommendedName>
        <fullName evidence="4">ParG protein</fullName>
    </recommendedName>
</protein>
<dbReference type="SUPFAM" id="SSF47598">
    <property type="entry name" value="Ribbon-helix-helix"/>
    <property type="match status" value="1"/>
</dbReference>
<dbReference type="InterPro" id="IPR013321">
    <property type="entry name" value="Arc_rbn_hlx_hlx"/>
</dbReference>
<dbReference type="RefSeq" id="WP_074557791.1">
    <property type="nucleotide sequence ID" value="NZ_FMYE01000014.1"/>
</dbReference>
<proteinExistence type="predicted"/>
<dbReference type="InterPro" id="IPR010985">
    <property type="entry name" value="Ribbon_hlx_hlx"/>
</dbReference>
<dbReference type="GO" id="GO:0006355">
    <property type="term" value="P:regulation of DNA-templated transcription"/>
    <property type="evidence" value="ECO:0007669"/>
    <property type="project" value="InterPro"/>
</dbReference>
<evidence type="ECO:0000256" key="1">
    <source>
        <dbReference type="SAM" id="MobiDB-lite"/>
    </source>
</evidence>
<reference evidence="2 3" key="1">
    <citation type="submission" date="2016-10" db="EMBL/GenBank/DDBJ databases">
        <authorList>
            <person name="de Groot N.N."/>
        </authorList>
    </citation>
    <scope>NUCLEOTIDE SEQUENCE [LARGE SCALE GENOMIC DNA]</scope>
    <source>
        <strain evidence="2 3">NLAE-zl-C500</strain>
    </source>
</reference>
<evidence type="ECO:0008006" key="4">
    <source>
        <dbReference type="Google" id="ProtNLM"/>
    </source>
</evidence>
<evidence type="ECO:0000313" key="3">
    <source>
        <dbReference type="Proteomes" id="UP000183670"/>
    </source>
</evidence>
<organism evidence="2 3">
    <name type="scientific">Bacteroides ovatus</name>
    <dbReference type="NCBI Taxonomy" id="28116"/>
    <lineage>
        <taxon>Bacteria</taxon>
        <taxon>Pseudomonadati</taxon>
        <taxon>Bacteroidota</taxon>
        <taxon>Bacteroidia</taxon>
        <taxon>Bacteroidales</taxon>
        <taxon>Bacteroidaceae</taxon>
        <taxon>Bacteroides</taxon>
    </lineage>
</organism>
<dbReference type="Proteomes" id="UP000183670">
    <property type="component" value="Unassembled WGS sequence"/>
</dbReference>
<gene>
    <name evidence="2" type="ORF">SAMN05192581_101419</name>
</gene>
<dbReference type="Gene3D" id="1.10.1220.10">
    <property type="entry name" value="Met repressor-like"/>
    <property type="match status" value="1"/>
</dbReference>
<sequence length="83" mass="9549">MAKSDLLKNGMKSGLNGLISSTSSSPKEDKKSASEDKEREVHCNFVIRKSIHTRMKYMAIDRDMSLKDMVNEAMKEYLDKYEK</sequence>
<dbReference type="AlphaFoldDB" id="A0A1G6G4X3"/>
<dbReference type="EMBL" id="FMYE01000014">
    <property type="protein sequence ID" value="SDB76855.1"/>
    <property type="molecule type" value="Genomic_DNA"/>
</dbReference>
<name>A0A1G6G4X3_BACOV</name>
<feature type="region of interest" description="Disordered" evidence="1">
    <location>
        <begin position="1"/>
        <end position="39"/>
    </location>
</feature>
<evidence type="ECO:0000313" key="2">
    <source>
        <dbReference type="EMBL" id="SDB76855.1"/>
    </source>
</evidence>
<feature type="compositionally biased region" description="Basic and acidic residues" evidence="1">
    <location>
        <begin position="26"/>
        <end position="39"/>
    </location>
</feature>
<accession>A0A1G6G4X3</accession>